<sequence>MDVGRPKGLDKKGNPDSIAALTGLLDARRDRMLYTYRTQEKAADRYQQWEKYRKTTSIILTALTAGAFLASLGGLFFDPGVNTILVSGAAALATMLTILGESVDWKRSVEAHRAAAVDLRAIHNRYESLTWDIENDAISLEDALIKRDELERDELNLLSKSPRTTRGDYNKAGEAIKGDEKPQSTQKEIDARTLWRRK</sequence>
<organism evidence="4 5">
    <name type="scientific">Corynebacterium aurimucosum</name>
    <dbReference type="NCBI Taxonomy" id="169292"/>
    <lineage>
        <taxon>Bacteria</taxon>
        <taxon>Bacillati</taxon>
        <taxon>Actinomycetota</taxon>
        <taxon>Actinomycetes</taxon>
        <taxon>Mycobacteriales</taxon>
        <taxon>Corynebacteriaceae</taxon>
        <taxon>Corynebacterium</taxon>
    </lineage>
</organism>
<dbReference type="EMBL" id="VMTY01000002">
    <property type="protein sequence ID" value="TVU57672.1"/>
    <property type="molecule type" value="Genomic_DNA"/>
</dbReference>
<comment type="caution">
    <text evidence="4">The sequence shown here is derived from an EMBL/GenBank/DDBJ whole genome shotgun (WGS) entry which is preliminary data.</text>
</comment>
<dbReference type="NCBIfam" id="NF033632">
    <property type="entry name" value="SLATT_4"/>
    <property type="match status" value="1"/>
</dbReference>
<feature type="region of interest" description="Disordered" evidence="1">
    <location>
        <begin position="159"/>
        <end position="198"/>
    </location>
</feature>
<dbReference type="InterPro" id="IPR040811">
    <property type="entry name" value="SLATT_4"/>
</dbReference>
<dbReference type="Pfam" id="PF18186">
    <property type="entry name" value="SLATT_4"/>
    <property type="match status" value="1"/>
</dbReference>
<dbReference type="Proteomes" id="UP000320531">
    <property type="component" value="Unassembled WGS sequence"/>
</dbReference>
<evidence type="ECO:0000313" key="4">
    <source>
        <dbReference type="EMBL" id="TVU57672.1"/>
    </source>
</evidence>
<proteinExistence type="predicted"/>
<evidence type="ECO:0000313" key="5">
    <source>
        <dbReference type="Proteomes" id="UP000320531"/>
    </source>
</evidence>
<accession>A0A558GLA1</accession>
<keyword evidence="2" id="KW-1133">Transmembrane helix</keyword>
<protein>
    <submittedName>
        <fullName evidence="4">SLATT domain-containing protein</fullName>
    </submittedName>
</protein>
<reference evidence="4 5" key="1">
    <citation type="submission" date="2019-07" db="EMBL/GenBank/DDBJ databases">
        <title>Draft genome of C. aurimucosum strain 14-2523.</title>
        <authorList>
            <person name="Pacheco L.G.C."/>
            <person name="Aguiar E.R.G.R."/>
            <person name="Navas J."/>
            <person name="Santos C.S."/>
            <person name="Rocha D.J.P.G."/>
        </authorList>
    </citation>
    <scope>NUCLEOTIDE SEQUENCE [LARGE SCALE GENOMIC DNA]</scope>
    <source>
        <strain evidence="4 5">14-2523</strain>
    </source>
</reference>
<name>A0A558GLA1_9CORY</name>
<evidence type="ECO:0000256" key="1">
    <source>
        <dbReference type="SAM" id="MobiDB-lite"/>
    </source>
</evidence>
<keyword evidence="2" id="KW-0812">Transmembrane</keyword>
<keyword evidence="2" id="KW-0472">Membrane</keyword>
<evidence type="ECO:0000259" key="3">
    <source>
        <dbReference type="Pfam" id="PF18186"/>
    </source>
</evidence>
<dbReference type="AlphaFoldDB" id="A0A558GLA1"/>
<feature type="transmembrane region" description="Helical" evidence="2">
    <location>
        <begin position="58"/>
        <end position="77"/>
    </location>
</feature>
<evidence type="ECO:0000256" key="2">
    <source>
        <dbReference type="SAM" id="Phobius"/>
    </source>
</evidence>
<feature type="domain" description="SMODS and SLOG-associating 2TM effector" evidence="3">
    <location>
        <begin position="21"/>
        <end position="188"/>
    </location>
</feature>
<feature type="transmembrane region" description="Helical" evidence="2">
    <location>
        <begin position="83"/>
        <end position="103"/>
    </location>
</feature>
<feature type="compositionally biased region" description="Basic and acidic residues" evidence="1">
    <location>
        <begin position="165"/>
        <end position="198"/>
    </location>
</feature>
<gene>
    <name evidence="4" type="ORF">FQK23_01025</name>
</gene>